<name>A0A6I2RBG1_FLAPL</name>
<dbReference type="Proteomes" id="UP000434475">
    <property type="component" value="Unassembled WGS sequence"/>
</dbReference>
<sequence>MKKQQMPQKKNPSKPALRKKARKAGADDVPSRQPFLKRLLFGEEKPDLTELESGSTTILDILSPTAVDTKSRDYIVVDGVFHAYLYITGYGYSTTVGSCWLAPLVEAGEGVSVSFMFRRQSKDKILSKIAQTTMINRSRMRDVGDTRQDYEELDSAISSGLYLKDVMNRQGEDFYYMNTLIEVTADDPETLEQRVTAVEKLCVASDMIARRCDYKQEQAFLSTLPLLSLDPDVERKSRRNALTSGVAAAFPFVSYELSDRNGIFLGLNLYNRSPVFLDPYDDYKYTNGNLWIGGTSGVGKSVTLQCLGGRIRQQGRRVIFIVPKKGHEFRPLCEKIGGLYLRLSPSSEDCPNLMAIRRKTLDSYAHLHNLKKRGDSVLAAKISSLLIWYSLQKKDMSDEDKNYLDTSLVECYRRYGITFENDSLVDENGDFKEMPIFEDWYNVLQENAETRHLAVVLARYVTGSAAAMGKRNHIDLNNKYIVLDTTGMPADLMLSGIFWATEVANDIIMDFGAEQSALLADELWALAGATSNSHVAGFVLEMVKTIRGLGGIAVTSTQGMQDLFGLEGGKYGKGILDSSRLKIVMQMEEQEARLIQGVLNLSEDEVRQITRFRRGEGLLCFGYNHVPISIYVTPKEYEAITTSPTDRQAMLERRETDE</sequence>
<feature type="compositionally biased region" description="Low complexity" evidence="1">
    <location>
        <begin position="1"/>
        <end position="15"/>
    </location>
</feature>
<accession>A0A6I2RBG1</accession>
<evidence type="ECO:0000256" key="1">
    <source>
        <dbReference type="SAM" id="MobiDB-lite"/>
    </source>
</evidence>
<feature type="region of interest" description="Disordered" evidence="1">
    <location>
        <begin position="1"/>
        <end position="31"/>
    </location>
</feature>
<comment type="caution">
    <text evidence="2">The sequence shown here is derived from an EMBL/GenBank/DDBJ whole genome shotgun (WGS) entry which is preliminary data.</text>
</comment>
<evidence type="ECO:0000313" key="3">
    <source>
        <dbReference type="Proteomes" id="UP000434475"/>
    </source>
</evidence>
<dbReference type="InterPro" id="IPR027417">
    <property type="entry name" value="P-loop_NTPase"/>
</dbReference>
<evidence type="ECO:0008006" key="4">
    <source>
        <dbReference type="Google" id="ProtNLM"/>
    </source>
</evidence>
<dbReference type="Gene3D" id="1.10.8.730">
    <property type="match status" value="1"/>
</dbReference>
<organism evidence="2 3">
    <name type="scientific">Flavonifractor plautii</name>
    <name type="common">Fusobacterium plautii</name>
    <dbReference type="NCBI Taxonomy" id="292800"/>
    <lineage>
        <taxon>Bacteria</taxon>
        <taxon>Bacillati</taxon>
        <taxon>Bacillota</taxon>
        <taxon>Clostridia</taxon>
        <taxon>Eubacteriales</taxon>
        <taxon>Oscillospiraceae</taxon>
        <taxon>Flavonifractor</taxon>
    </lineage>
</organism>
<reference evidence="2 3" key="1">
    <citation type="journal article" date="2019" name="Nat. Med.">
        <title>A library of human gut bacterial isolates paired with longitudinal multiomics data enables mechanistic microbiome research.</title>
        <authorList>
            <person name="Poyet M."/>
            <person name="Groussin M."/>
            <person name="Gibbons S.M."/>
            <person name="Avila-Pacheco J."/>
            <person name="Jiang X."/>
            <person name="Kearney S.M."/>
            <person name="Perrotta A.R."/>
            <person name="Berdy B."/>
            <person name="Zhao S."/>
            <person name="Lieberman T.D."/>
            <person name="Swanson P.K."/>
            <person name="Smith M."/>
            <person name="Roesemann S."/>
            <person name="Alexander J.E."/>
            <person name="Rich S.A."/>
            <person name="Livny J."/>
            <person name="Vlamakis H."/>
            <person name="Clish C."/>
            <person name="Bullock K."/>
            <person name="Deik A."/>
            <person name="Scott J."/>
            <person name="Pierce K.A."/>
            <person name="Xavier R.J."/>
            <person name="Alm E.J."/>
        </authorList>
    </citation>
    <scope>NUCLEOTIDE SEQUENCE [LARGE SCALE GENOMIC DNA]</scope>
    <source>
        <strain evidence="2 3">BIOML-A2</strain>
    </source>
</reference>
<dbReference type="Gene3D" id="3.40.50.300">
    <property type="entry name" value="P-loop containing nucleotide triphosphate hydrolases"/>
    <property type="match status" value="1"/>
</dbReference>
<dbReference type="AlphaFoldDB" id="A0A6I2RBG1"/>
<dbReference type="EMBL" id="WKPR01000014">
    <property type="protein sequence ID" value="MSB20592.1"/>
    <property type="molecule type" value="Genomic_DNA"/>
</dbReference>
<gene>
    <name evidence="2" type="ORF">GKE97_13845</name>
</gene>
<protein>
    <recommendedName>
        <fullName evidence="4">TraG P-loop domain-containing protein</fullName>
    </recommendedName>
</protein>
<evidence type="ECO:0000313" key="2">
    <source>
        <dbReference type="EMBL" id="MSB20592.1"/>
    </source>
</evidence>
<dbReference type="RefSeq" id="WP_172697772.1">
    <property type="nucleotide sequence ID" value="NZ_WKPR01000014.1"/>
</dbReference>
<dbReference type="SUPFAM" id="SSF52540">
    <property type="entry name" value="P-loop containing nucleoside triphosphate hydrolases"/>
    <property type="match status" value="1"/>
</dbReference>
<proteinExistence type="predicted"/>